<reference evidence="2 3" key="1">
    <citation type="submission" date="2020-08" db="EMBL/GenBank/DDBJ databases">
        <title>Genomic Encyclopedia of Type Strains, Phase IV (KMG-IV): sequencing the most valuable type-strain genomes for metagenomic binning, comparative biology and taxonomic classification.</title>
        <authorList>
            <person name="Goeker M."/>
        </authorList>
    </citation>
    <scope>NUCLEOTIDE SEQUENCE [LARGE SCALE GENOMIC DNA]</scope>
    <source>
        <strain evidence="2 3">DSM 25481</strain>
    </source>
</reference>
<keyword evidence="3" id="KW-1185">Reference proteome</keyword>
<feature type="chain" id="PRO_5030627438" evidence="1">
    <location>
        <begin position="36"/>
        <end position="190"/>
    </location>
</feature>
<evidence type="ECO:0000256" key="1">
    <source>
        <dbReference type="SAM" id="SignalP"/>
    </source>
</evidence>
<feature type="signal peptide" evidence="1">
    <location>
        <begin position="1"/>
        <end position="35"/>
    </location>
</feature>
<sequence>MRLKLTGDRSVQAAGAATLALTAAALLAGPAPAAAAPALDLKPSTFTRHDYKKCPAAPAAGEGPDARMCLGVANVPVVWSSDGASAALWFGRKPLKESLNLGTVFRPEPSVEWRATEQSQGRPVAAIVRYRVGERAGALSGSRIVVYRLEPSGAGCVMAVLPSGDAKKARALADETANSFRCGSSRRLAG</sequence>
<proteinExistence type="predicted"/>
<accession>A0A7W6GGN9</accession>
<gene>
    <name evidence="2" type="ORF">GGR24_001591</name>
</gene>
<organism evidence="2 3">
    <name type="scientific">Hansschlegelia beijingensis</name>
    <dbReference type="NCBI Taxonomy" id="1133344"/>
    <lineage>
        <taxon>Bacteria</taxon>
        <taxon>Pseudomonadati</taxon>
        <taxon>Pseudomonadota</taxon>
        <taxon>Alphaproteobacteria</taxon>
        <taxon>Hyphomicrobiales</taxon>
        <taxon>Methylopilaceae</taxon>
        <taxon>Hansschlegelia</taxon>
    </lineage>
</organism>
<dbReference type="AlphaFoldDB" id="A0A7W6GGN9"/>
<evidence type="ECO:0000313" key="2">
    <source>
        <dbReference type="EMBL" id="MBB3972934.1"/>
    </source>
</evidence>
<comment type="caution">
    <text evidence="2">The sequence shown here is derived from an EMBL/GenBank/DDBJ whole genome shotgun (WGS) entry which is preliminary data.</text>
</comment>
<name>A0A7W6GGN9_9HYPH</name>
<protein>
    <submittedName>
        <fullName evidence="2">Uncharacterized protein</fullName>
    </submittedName>
</protein>
<evidence type="ECO:0000313" key="3">
    <source>
        <dbReference type="Proteomes" id="UP000528964"/>
    </source>
</evidence>
<dbReference type="Proteomes" id="UP000528964">
    <property type="component" value="Unassembled WGS sequence"/>
</dbReference>
<dbReference type="EMBL" id="JACIDR010000002">
    <property type="protein sequence ID" value="MBB3972934.1"/>
    <property type="molecule type" value="Genomic_DNA"/>
</dbReference>
<dbReference type="RefSeq" id="WP_183394803.1">
    <property type="nucleotide sequence ID" value="NZ_JACIDR010000002.1"/>
</dbReference>
<keyword evidence="1" id="KW-0732">Signal</keyword>